<accession>W4LGP8</accession>
<evidence type="ECO:0000256" key="4">
    <source>
        <dbReference type="ARBA" id="ARBA00023002"/>
    </source>
</evidence>
<reference evidence="8 9" key="1">
    <citation type="journal article" date="2014" name="Nature">
        <title>An environmental bacterial taxon with a large and distinct metabolic repertoire.</title>
        <authorList>
            <person name="Wilson M.C."/>
            <person name="Mori T."/>
            <person name="Ruckert C."/>
            <person name="Uria A.R."/>
            <person name="Helf M.J."/>
            <person name="Takada K."/>
            <person name="Gernert C."/>
            <person name="Steffens U.A."/>
            <person name="Heycke N."/>
            <person name="Schmitt S."/>
            <person name="Rinke C."/>
            <person name="Helfrich E.J."/>
            <person name="Brachmann A.O."/>
            <person name="Gurgui C."/>
            <person name="Wakimoto T."/>
            <person name="Kracht M."/>
            <person name="Crusemann M."/>
            <person name="Hentschel U."/>
            <person name="Abe I."/>
            <person name="Matsunaga S."/>
            <person name="Kalinowski J."/>
            <person name="Takeyama H."/>
            <person name="Piel J."/>
        </authorList>
    </citation>
    <scope>NUCLEOTIDE SEQUENCE [LARGE SCALE GENOMIC DNA]</scope>
    <source>
        <strain evidence="9">TSY1</strain>
    </source>
</reference>
<dbReference type="PRINTS" id="PR00090">
    <property type="entry name" value="RNGDIOXGNASE"/>
</dbReference>
<protein>
    <recommendedName>
        <fullName evidence="7">Rieske domain-containing protein</fullName>
    </recommendedName>
</protein>
<organism evidence="8 9">
    <name type="scientific">Entotheonella factor</name>
    <dbReference type="NCBI Taxonomy" id="1429438"/>
    <lineage>
        <taxon>Bacteria</taxon>
        <taxon>Pseudomonadati</taxon>
        <taxon>Nitrospinota/Tectimicrobiota group</taxon>
        <taxon>Candidatus Tectimicrobiota</taxon>
        <taxon>Candidatus Entotheonellia</taxon>
        <taxon>Candidatus Entotheonellales</taxon>
        <taxon>Candidatus Entotheonellaceae</taxon>
        <taxon>Candidatus Entotheonella</taxon>
    </lineage>
</organism>
<dbReference type="HOGENOM" id="CLU_026244_3_0_7"/>
<evidence type="ECO:0000256" key="5">
    <source>
        <dbReference type="ARBA" id="ARBA00023004"/>
    </source>
</evidence>
<comment type="caution">
    <text evidence="8">The sequence shown here is derived from an EMBL/GenBank/DDBJ whole genome shotgun (WGS) entry which is preliminary data.</text>
</comment>
<dbReference type="InterPro" id="IPR036922">
    <property type="entry name" value="Rieske_2Fe-2S_sf"/>
</dbReference>
<dbReference type="Gene3D" id="2.102.10.10">
    <property type="entry name" value="Rieske [2Fe-2S] iron-sulphur domain"/>
    <property type="match status" value="1"/>
</dbReference>
<dbReference type="InterPro" id="IPR015879">
    <property type="entry name" value="Ring_hydroxy_dOase_asu_C_dom"/>
</dbReference>
<keyword evidence="9" id="KW-1185">Reference proteome</keyword>
<dbReference type="GO" id="GO:0051537">
    <property type="term" value="F:2 iron, 2 sulfur cluster binding"/>
    <property type="evidence" value="ECO:0007669"/>
    <property type="project" value="UniProtKB-KW"/>
</dbReference>
<dbReference type="Gene3D" id="3.90.380.10">
    <property type="entry name" value="Naphthalene 1,2-dioxygenase Alpha Subunit, Chain A, domain 1"/>
    <property type="match status" value="1"/>
</dbReference>
<name>W4LGP8_ENTF1</name>
<evidence type="ECO:0000256" key="6">
    <source>
        <dbReference type="ARBA" id="ARBA00023014"/>
    </source>
</evidence>
<evidence type="ECO:0000256" key="2">
    <source>
        <dbReference type="ARBA" id="ARBA00022714"/>
    </source>
</evidence>
<keyword evidence="4" id="KW-0560">Oxidoreductase</keyword>
<dbReference type="Proteomes" id="UP000019141">
    <property type="component" value="Unassembled WGS sequence"/>
</dbReference>
<dbReference type="GO" id="GO:0005506">
    <property type="term" value="F:iron ion binding"/>
    <property type="evidence" value="ECO:0007669"/>
    <property type="project" value="InterPro"/>
</dbReference>
<sequence>MVRTAEAIIGAANIEALRRPIEEARGLPGAAYTSQAFFDLEQERMFRRTWMCVGFESDIPNPGDAMPIMVGGLPIILLRTQTGEVKAFHNVCRHRAALVLTESCNNLTQLQCPYHAWTWDLDGKLKATPYFDGTREGDQQGRFDRDTYGLVPVRCGVWYHWIFVNLDGNAPSLEAHVRPMADLLDGHDLGACRVAHRVNWAFQANWKLQNDNWETYHHIWVHKGIFNKISDDLDFKTGEPWMRVLPKDTVLTLARRPDSPPFMGPPTNLPLIPVPEGKARFTGTSVIFPNVTMTIAPHHIASVITDPIAPDQTIAKMGFFFVGDAADSDAYLADREKVLDRWLGSTRKKGDLDGIRSQDMDIWETQQIARQSPVADEVVFSPTWEGNIHHFQNLLIQYLVD</sequence>
<keyword evidence="6" id="KW-0411">Iron-sulfur</keyword>
<keyword evidence="3" id="KW-0479">Metal-binding</keyword>
<dbReference type="SUPFAM" id="SSF50022">
    <property type="entry name" value="ISP domain"/>
    <property type="match status" value="1"/>
</dbReference>
<feature type="domain" description="Rieske" evidence="7">
    <location>
        <begin position="50"/>
        <end position="164"/>
    </location>
</feature>
<evidence type="ECO:0000313" key="8">
    <source>
        <dbReference type="EMBL" id="ETW96875.1"/>
    </source>
</evidence>
<dbReference type="PROSITE" id="PS51296">
    <property type="entry name" value="RIESKE"/>
    <property type="match status" value="1"/>
</dbReference>
<evidence type="ECO:0000259" key="7">
    <source>
        <dbReference type="PROSITE" id="PS51296"/>
    </source>
</evidence>
<dbReference type="InterPro" id="IPR001663">
    <property type="entry name" value="Rng_hydr_dOase-A"/>
</dbReference>
<gene>
    <name evidence="8" type="ORF">ETSY1_24815</name>
</gene>
<dbReference type="AlphaFoldDB" id="W4LGP8"/>
<dbReference type="PANTHER" id="PTHR43756">
    <property type="entry name" value="CHOLINE MONOOXYGENASE, CHLOROPLASTIC"/>
    <property type="match status" value="1"/>
</dbReference>
<keyword evidence="5" id="KW-0408">Iron</keyword>
<dbReference type="CDD" id="cd03469">
    <property type="entry name" value="Rieske_RO_Alpha_N"/>
    <property type="match status" value="1"/>
</dbReference>
<evidence type="ECO:0000256" key="3">
    <source>
        <dbReference type="ARBA" id="ARBA00022723"/>
    </source>
</evidence>
<dbReference type="InterPro" id="IPR017941">
    <property type="entry name" value="Rieske_2Fe-2S"/>
</dbReference>
<evidence type="ECO:0000256" key="1">
    <source>
        <dbReference type="ARBA" id="ARBA00001962"/>
    </source>
</evidence>
<evidence type="ECO:0000313" key="9">
    <source>
        <dbReference type="Proteomes" id="UP000019141"/>
    </source>
</evidence>
<dbReference type="Pfam" id="PF00355">
    <property type="entry name" value="Rieske"/>
    <property type="match status" value="1"/>
</dbReference>
<keyword evidence="2" id="KW-0001">2Fe-2S</keyword>
<proteinExistence type="predicted"/>
<dbReference type="Pfam" id="PF00848">
    <property type="entry name" value="Ring_hydroxyl_A"/>
    <property type="match status" value="1"/>
</dbReference>
<comment type="cofactor">
    <cofactor evidence="1">
        <name>Fe cation</name>
        <dbReference type="ChEBI" id="CHEBI:24875"/>
    </cofactor>
</comment>
<dbReference type="CDD" id="cd00680">
    <property type="entry name" value="RHO_alpha_C"/>
    <property type="match status" value="1"/>
</dbReference>
<dbReference type="EMBL" id="AZHW01000731">
    <property type="protein sequence ID" value="ETW96875.1"/>
    <property type="molecule type" value="Genomic_DNA"/>
</dbReference>
<dbReference type="SUPFAM" id="SSF55961">
    <property type="entry name" value="Bet v1-like"/>
    <property type="match status" value="1"/>
</dbReference>
<dbReference type="PANTHER" id="PTHR43756:SF5">
    <property type="entry name" value="CHOLINE MONOOXYGENASE, CHLOROPLASTIC"/>
    <property type="match status" value="1"/>
</dbReference>
<dbReference type="GO" id="GO:0016491">
    <property type="term" value="F:oxidoreductase activity"/>
    <property type="evidence" value="ECO:0007669"/>
    <property type="project" value="UniProtKB-KW"/>
</dbReference>